<dbReference type="Proteomes" id="UP001217089">
    <property type="component" value="Unassembled WGS sequence"/>
</dbReference>
<keyword evidence="2" id="KW-1015">Disulfide bond</keyword>
<dbReference type="Gene3D" id="2.60.40.10">
    <property type="entry name" value="Immunoglobulins"/>
    <property type="match status" value="1"/>
</dbReference>
<dbReference type="InterPro" id="IPR050958">
    <property type="entry name" value="Cell_Adh-Cytoskel_Orgn"/>
</dbReference>
<dbReference type="InterPro" id="IPR003598">
    <property type="entry name" value="Ig_sub2"/>
</dbReference>
<dbReference type="PANTHER" id="PTHR45080">
    <property type="entry name" value="CONTACTIN 5"/>
    <property type="match status" value="1"/>
</dbReference>
<dbReference type="PROSITE" id="PS50835">
    <property type="entry name" value="IG_LIKE"/>
    <property type="match status" value="1"/>
</dbReference>
<evidence type="ECO:0000313" key="5">
    <source>
        <dbReference type="Proteomes" id="UP001217089"/>
    </source>
</evidence>
<dbReference type="EMBL" id="JARBDR010000018">
    <property type="protein sequence ID" value="KAJ8322220.1"/>
    <property type="molecule type" value="Genomic_DNA"/>
</dbReference>
<comment type="caution">
    <text evidence="4">The sequence shown here is derived from an EMBL/GenBank/DDBJ whole genome shotgun (WGS) entry which is preliminary data.</text>
</comment>
<dbReference type="SUPFAM" id="SSF48726">
    <property type="entry name" value="Immunoglobulin"/>
    <property type="match status" value="1"/>
</dbReference>
<feature type="domain" description="Ig-like" evidence="3">
    <location>
        <begin position="42"/>
        <end position="127"/>
    </location>
</feature>
<proteinExistence type="predicted"/>
<dbReference type="InterPro" id="IPR036179">
    <property type="entry name" value="Ig-like_dom_sf"/>
</dbReference>
<dbReference type="InterPro" id="IPR013783">
    <property type="entry name" value="Ig-like_fold"/>
</dbReference>
<name>A0ABQ9FYB3_TEGGR</name>
<reference evidence="4 5" key="1">
    <citation type="submission" date="2022-12" db="EMBL/GenBank/DDBJ databases">
        <title>Chromosome-level genome of Tegillarca granosa.</title>
        <authorList>
            <person name="Kim J."/>
        </authorList>
    </citation>
    <scope>NUCLEOTIDE SEQUENCE [LARGE SCALE GENOMIC DNA]</scope>
    <source>
        <strain evidence="4">Teg-2019</strain>
        <tissue evidence="4">Adductor muscle</tissue>
    </source>
</reference>
<dbReference type="SMART" id="SM00408">
    <property type="entry name" value="IGc2"/>
    <property type="match status" value="1"/>
</dbReference>
<evidence type="ECO:0000313" key="4">
    <source>
        <dbReference type="EMBL" id="KAJ8322220.1"/>
    </source>
</evidence>
<dbReference type="InterPro" id="IPR003599">
    <property type="entry name" value="Ig_sub"/>
</dbReference>
<evidence type="ECO:0000259" key="3">
    <source>
        <dbReference type="PROSITE" id="PS50835"/>
    </source>
</evidence>
<dbReference type="InterPro" id="IPR013098">
    <property type="entry name" value="Ig_I-set"/>
</dbReference>
<dbReference type="SMART" id="SM00409">
    <property type="entry name" value="IG"/>
    <property type="match status" value="1"/>
</dbReference>
<keyword evidence="5" id="KW-1185">Reference proteome</keyword>
<organism evidence="4 5">
    <name type="scientific">Tegillarca granosa</name>
    <name type="common">Malaysian cockle</name>
    <name type="synonym">Anadara granosa</name>
    <dbReference type="NCBI Taxonomy" id="220873"/>
    <lineage>
        <taxon>Eukaryota</taxon>
        <taxon>Metazoa</taxon>
        <taxon>Spiralia</taxon>
        <taxon>Lophotrochozoa</taxon>
        <taxon>Mollusca</taxon>
        <taxon>Bivalvia</taxon>
        <taxon>Autobranchia</taxon>
        <taxon>Pteriomorphia</taxon>
        <taxon>Arcoida</taxon>
        <taxon>Arcoidea</taxon>
        <taxon>Arcidae</taxon>
        <taxon>Tegillarca</taxon>
    </lineage>
</organism>
<protein>
    <recommendedName>
        <fullName evidence="3">Ig-like domain-containing protein</fullName>
    </recommendedName>
</protein>
<dbReference type="CDD" id="cd00096">
    <property type="entry name" value="Ig"/>
    <property type="match status" value="1"/>
</dbReference>
<evidence type="ECO:0000256" key="2">
    <source>
        <dbReference type="ARBA" id="ARBA00023157"/>
    </source>
</evidence>
<dbReference type="InterPro" id="IPR007110">
    <property type="entry name" value="Ig-like_dom"/>
</dbReference>
<dbReference type="Pfam" id="PF07679">
    <property type="entry name" value="I-set"/>
    <property type="match status" value="1"/>
</dbReference>
<keyword evidence="1" id="KW-0732">Signal</keyword>
<sequence>MADSDDDSDSRFDDVDLESILARVERRGPLTFTRKRCLYRAPEFVRRLALEETVDEGQTVTFDCKVFAFPKASVKWYKDNEEIKDVPNIKPEALENGEFSITIEGIKKSDEGAYKCKVENPEAKNKSPKKKNPACAVTFPNLFPPIKENIEEEEREGNAVATQADSPLTHLYNGVKWKNRTWPDFLGGWDCTKKQAFQHQNDSIIKTKYHYGDFGDSEDDEEVFLSEEFNNKNNNNESNKIIPGVDGILHSSKTNDIQEQVTNNLTIPNLIFENKNLLKTDAKGYDVYDYNSSVLSRSETDENGNLGTHETSMPSAVHITNAMLDEVKTVFTNTDACEEFEENENVISQCTKKSDTKQIYKPEKSKGSQIRTRQTINETDTDFSFFQIEWLFLVSAFTLISLFIDMSTETFIFNGNFYIV</sequence>
<dbReference type="PANTHER" id="PTHR45080:SF8">
    <property type="entry name" value="IG-LIKE DOMAIN-CONTAINING PROTEIN"/>
    <property type="match status" value="1"/>
</dbReference>
<accession>A0ABQ9FYB3</accession>
<gene>
    <name evidence="4" type="ORF">KUTeg_000691</name>
</gene>
<evidence type="ECO:0000256" key="1">
    <source>
        <dbReference type="ARBA" id="ARBA00022729"/>
    </source>
</evidence>